<reference evidence="2" key="2">
    <citation type="journal article" date="2024" name="Plant">
        <title>Genomic evolution and insights into agronomic trait innovations of Sesamum species.</title>
        <authorList>
            <person name="Miao H."/>
            <person name="Wang L."/>
            <person name="Qu L."/>
            <person name="Liu H."/>
            <person name="Sun Y."/>
            <person name="Le M."/>
            <person name="Wang Q."/>
            <person name="Wei S."/>
            <person name="Zheng Y."/>
            <person name="Lin W."/>
            <person name="Duan Y."/>
            <person name="Cao H."/>
            <person name="Xiong S."/>
            <person name="Wang X."/>
            <person name="Wei L."/>
            <person name="Li C."/>
            <person name="Ma Q."/>
            <person name="Ju M."/>
            <person name="Zhao R."/>
            <person name="Li G."/>
            <person name="Mu C."/>
            <person name="Tian Q."/>
            <person name="Mei H."/>
            <person name="Zhang T."/>
            <person name="Gao T."/>
            <person name="Zhang H."/>
        </authorList>
    </citation>
    <scope>NUCLEOTIDE SEQUENCE</scope>
    <source>
        <strain evidence="2">KEN8</strain>
    </source>
</reference>
<comment type="caution">
    <text evidence="2">The sequence shown here is derived from an EMBL/GenBank/DDBJ whole genome shotgun (WGS) entry which is preliminary data.</text>
</comment>
<feature type="region of interest" description="Disordered" evidence="1">
    <location>
        <begin position="140"/>
        <end position="168"/>
    </location>
</feature>
<proteinExistence type="predicted"/>
<dbReference type="AlphaFoldDB" id="A0AAW2STU3"/>
<dbReference type="EMBL" id="JACGWM010000001">
    <property type="protein sequence ID" value="KAL0395572.1"/>
    <property type="molecule type" value="Genomic_DNA"/>
</dbReference>
<sequence>MFWREEKGRTKSKMVGLLVGRSECLLLGTQVRFQFIGISVAKSGVGKTSLVHLIMRGSSIARPPPTIGCTVAVKAAKEARYDKEALMKFFRTLIRRRYFSDELPGASSWSVNRPLQQSNEISSDDDQLYQSPSLINDDPYKYTTLPPLPAQRNLTPPPTLYPQRPMSTPENYNIPRFALTNSHEIGSARSRRMDINV</sequence>
<accession>A0AAW2STU3</accession>
<gene>
    <name evidence="2" type="ORF">Scaly_0005600</name>
</gene>
<organism evidence="2">
    <name type="scientific">Sesamum calycinum</name>
    <dbReference type="NCBI Taxonomy" id="2727403"/>
    <lineage>
        <taxon>Eukaryota</taxon>
        <taxon>Viridiplantae</taxon>
        <taxon>Streptophyta</taxon>
        <taxon>Embryophyta</taxon>
        <taxon>Tracheophyta</taxon>
        <taxon>Spermatophyta</taxon>
        <taxon>Magnoliopsida</taxon>
        <taxon>eudicotyledons</taxon>
        <taxon>Gunneridae</taxon>
        <taxon>Pentapetalae</taxon>
        <taxon>asterids</taxon>
        <taxon>lamiids</taxon>
        <taxon>Lamiales</taxon>
        <taxon>Pedaliaceae</taxon>
        <taxon>Sesamum</taxon>
    </lineage>
</organism>
<protein>
    <submittedName>
        <fullName evidence="2">Small GTPase LIP1</fullName>
    </submittedName>
</protein>
<evidence type="ECO:0000256" key="1">
    <source>
        <dbReference type="SAM" id="MobiDB-lite"/>
    </source>
</evidence>
<evidence type="ECO:0000313" key="2">
    <source>
        <dbReference type="EMBL" id="KAL0395572.1"/>
    </source>
</evidence>
<reference evidence="2" key="1">
    <citation type="submission" date="2020-06" db="EMBL/GenBank/DDBJ databases">
        <authorList>
            <person name="Li T."/>
            <person name="Hu X."/>
            <person name="Zhang T."/>
            <person name="Song X."/>
            <person name="Zhang H."/>
            <person name="Dai N."/>
            <person name="Sheng W."/>
            <person name="Hou X."/>
            <person name="Wei L."/>
        </authorList>
    </citation>
    <scope>NUCLEOTIDE SEQUENCE</scope>
    <source>
        <strain evidence="2">KEN8</strain>
        <tissue evidence="2">Leaf</tissue>
    </source>
</reference>
<name>A0AAW2STU3_9LAMI</name>